<gene>
    <name evidence="2" type="ORF">V6N12_030455</name>
</gene>
<feature type="region of interest" description="Disordered" evidence="1">
    <location>
        <begin position="83"/>
        <end position="116"/>
    </location>
</feature>
<keyword evidence="3" id="KW-1185">Reference proteome</keyword>
<sequence length="133" mass="13785">MAFSANMLDLDGGYTVPDMIVPSPGYNLNPTQGYTANPFGEYAGTPAQGLAEGYTVTPVQGYTAVTPAQGYTAVNPTEEYHVDPVQGYNNISGEGENANPGGSAAGGNNGNPQEKVFDPLDFLLEDLEAGFSG</sequence>
<organism evidence="2 3">
    <name type="scientific">Hibiscus sabdariffa</name>
    <name type="common">roselle</name>
    <dbReference type="NCBI Taxonomy" id="183260"/>
    <lineage>
        <taxon>Eukaryota</taxon>
        <taxon>Viridiplantae</taxon>
        <taxon>Streptophyta</taxon>
        <taxon>Embryophyta</taxon>
        <taxon>Tracheophyta</taxon>
        <taxon>Spermatophyta</taxon>
        <taxon>Magnoliopsida</taxon>
        <taxon>eudicotyledons</taxon>
        <taxon>Gunneridae</taxon>
        <taxon>Pentapetalae</taxon>
        <taxon>rosids</taxon>
        <taxon>malvids</taxon>
        <taxon>Malvales</taxon>
        <taxon>Malvaceae</taxon>
        <taxon>Malvoideae</taxon>
        <taxon>Hibiscus</taxon>
    </lineage>
</organism>
<reference evidence="2 3" key="1">
    <citation type="journal article" date="2024" name="G3 (Bethesda)">
        <title>Genome assembly of Hibiscus sabdariffa L. provides insights into metabolisms of medicinal natural products.</title>
        <authorList>
            <person name="Kim T."/>
        </authorList>
    </citation>
    <scope>NUCLEOTIDE SEQUENCE [LARGE SCALE GENOMIC DNA]</scope>
    <source>
        <strain evidence="2">TK-2024</strain>
        <tissue evidence="2">Old leaves</tissue>
    </source>
</reference>
<name>A0ABR2C0Z5_9ROSI</name>
<proteinExistence type="predicted"/>
<feature type="compositionally biased region" description="Low complexity" evidence="1">
    <location>
        <begin position="92"/>
        <end position="102"/>
    </location>
</feature>
<dbReference type="EMBL" id="JBBPBM010000071">
    <property type="protein sequence ID" value="KAK8513049.1"/>
    <property type="molecule type" value="Genomic_DNA"/>
</dbReference>
<protein>
    <submittedName>
        <fullName evidence="2">Uncharacterized protein</fullName>
    </submittedName>
</protein>
<evidence type="ECO:0000313" key="2">
    <source>
        <dbReference type="EMBL" id="KAK8513049.1"/>
    </source>
</evidence>
<accession>A0ABR2C0Z5</accession>
<evidence type="ECO:0000256" key="1">
    <source>
        <dbReference type="SAM" id="MobiDB-lite"/>
    </source>
</evidence>
<comment type="caution">
    <text evidence="2">The sequence shown here is derived from an EMBL/GenBank/DDBJ whole genome shotgun (WGS) entry which is preliminary data.</text>
</comment>
<evidence type="ECO:0000313" key="3">
    <source>
        <dbReference type="Proteomes" id="UP001472677"/>
    </source>
</evidence>
<dbReference type="Proteomes" id="UP001472677">
    <property type="component" value="Unassembled WGS sequence"/>
</dbReference>